<dbReference type="Proteomes" id="UP000664277">
    <property type="component" value="Unassembled WGS sequence"/>
</dbReference>
<dbReference type="GO" id="GO:0006412">
    <property type="term" value="P:translation"/>
    <property type="evidence" value="ECO:0007669"/>
    <property type="project" value="UniProtKB-UniRule"/>
</dbReference>
<dbReference type="GO" id="GO:0019843">
    <property type="term" value="F:rRNA binding"/>
    <property type="evidence" value="ECO:0007669"/>
    <property type="project" value="UniProtKB-UniRule"/>
</dbReference>
<dbReference type="PROSITE" id="PS00053">
    <property type="entry name" value="RIBOSOMAL_S8"/>
    <property type="match status" value="1"/>
</dbReference>
<evidence type="ECO:0000256" key="2">
    <source>
        <dbReference type="ARBA" id="ARBA00022730"/>
    </source>
</evidence>
<gene>
    <name evidence="8 10" type="primary">rpsH</name>
    <name evidence="10" type="ORF">J0M35_03895</name>
</gene>
<evidence type="ECO:0000256" key="6">
    <source>
        <dbReference type="ARBA" id="ARBA00035258"/>
    </source>
</evidence>
<comment type="function">
    <text evidence="8">One of the primary rRNA binding proteins, it binds directly to 16S rRNA central domain where it helps coordinate assembly of the platform of the 30S subunit.</text>
</comment>
<dbReference type="HAMAP" id="MF_01302_B">
    <property type="entry name" value="Ribosomal_uS8_B"/>
    <property type="match status" value="1"/>
</dbReference>
<evidence type="ECO:0000256" key="9">
    <source>
        <dbReference type="RuleBase" id="RU003660"/>
    </source>
</evidence>
<evidence type="ECO:0000256" key="7">
    <source>
        <dbReference type="ARBA" id="ARBA00046740"/>
    </source>
</evidence>
<dbReference type="SUPFAM" id="SSF56047">
    <property type="entry name" value="Ribosomal protein S8"/>
    <property type="match status" value="1"/>
</dbReference>
<dbReference type="Gene3D" id="3.30.1370.30">
    <property type="match status" value="1"/>
</dbReference>
<dbReference type="InterPro" id="IPR000630">
    <property type="entry name" value="Ribosomal_uS8"/>
</dbReference>
<dbReference type="PANTHER" id="PTHR11758">
    <property type="entry name" value="40S RIBOSOMAL PROTEIN S15A"/>
    <property type="match status" value="1"/>
</dbReference>
<name>A0A8J7P963_9BACT</name>
<dbReference type="GO" id="GO:0005737">
    <property type="term" value="C:cytoplasm"/>
    <property type="evidence" value="ECO:0007669"/>
    <property type="project" value="UniProtKB-ARBA"/>
</dbReference>
<keyword evidence="5 8" id="KW-0687">Ribonucleoprotein</keyword>
<keyword evidence="4 8" id="KW-0689">Ribosomal protein</keyword>
<dbReference type="GO" id="GO:1990904">
    <property type="term" value="C:ribonucleoprotein complex"/>
    <property type="evidence" value="ECO:0007669"/>
    <property type="project" value="UniProtKB-KW"/>
</dbReference>
<sequence>MPVTDPISDMFTRIRNAIRVQASAVEMPASKQKVAIAELLRREGFISSYETRALGSPEQRMRIVLKYGGKGEVVIQGLKRVSKPGLRVYRQANKMPRVYGGLGIAIVSTSQGLMTDRQARKSNLGGEVVAEVW</sequence>
<comment type="caution">
    <text evidence="10">The sequence shown here is derived from an EMBL/GenBank/DDBJ whole genome shotgun (WGS) entry which is preliminary data.</text>
</comment>
<evidence type="ECO:0000256" key="1">
    <source>
        <dbReference type="ARBA" id="ARBA00006471"/>
    </source>
</evidence>
<protein>
    <recommendedName>
        <fullName evidence="6 8">Small ribosomal subunit protein uS8</fullName>
    </recommendedName>
</protein>
<accession>A0A8J7P963</accession>
<evidence type="ECO:0000256" key="3">
    <source>
        <dbReference type="ARBA" id="ARBA00022884"/>
    </source>
</evidence>
<dbReference type="EMBL" id="JAFLCK010000003">
    <property type="protein sequence ID" value="MBN8659482.1"/>
    <property type="molecule type" value="Genomic_DNA"/>
</dbReference>
<keyword evidence="3 8" id="KW-0694">RNA-binding</keyword>
<evidence type="ECO:0000256" key="5">
    <source>
        <dbReference type="ARBA" id="ARBA00023274"/>
    </source>
</evidence>
<comment type="similarity">
    <text evidence="1 8 9">Belongs to the universal ribosomal protein uS8 family.</text>
</comment>
<dbReference type="FunFam" id="3.30.1370.30:FF:000002">
    <property type="entry name" value="30S ribosomal protein S8"/>
    <property type="match status" value="1"/>
</dbReference>
<evidence type="ECO:0000256" key="4">
    <source>
        <dbReference type="ARBA" id="ARBA00022980"/>
    </source>
</evidence>
<evidence type="ECO:0000313" key="11">
    <source>
        <dbReference type="Proteomes" id="UP000664277"/>
    </source>
</evidence>
<dbReference type="FunFam" id="3.30.1490.10:FF:000001">
    <property type="entry name" value="30S ribosomal protein S8"/>
    <property type="match status" value="1"/>
</dbReference>
<dbReference type="Gene3D" id="3.30.1490.10">
    <property type="match status" value="1"/>
</dbReference>
<dbReference type="GO" id="GO:0003735">
    <property type="term" value="F:structural constituent of ribosome"/>
    <property type="evidence" value="ECO:0007669"/>
    <property type="project" value="InterPro"/>
</dbReference>
<evidence type="ECO:0000256" key="8">
    <source>
        <dbReference type="HAMAP-Rule" id="MF_01302"/>
    </source>
</evidence>
<dbReference type="AlphaFoldDB" id="A0A8J7P963"/>
<dbReference type="InterPro" id="IPR047863">
    <property type="entry name" value="Ribosomal_uS8_CS"/>
</dbReference>
<dbReference type="Pfam" id="PF00410">
    <property type="entry name" value="Ribosomal_S8"/>
    <property type="match status" value="1"/>
</dbReference>
<dbReference type="NCBIfam" id="NF001109">
    <property type="entry name" value="PRK00136.1"/>
    <property type="match status" value="1"/>
</dbReference>
<dbReference type="GO" id="GO:0005840">
    <property type="term" value="C:ribosome"/>
    <property type="evidence" value="ECO:0007669"/>
    <property type="project" value="UniProtKB-KW"/>
</dbReference>
<reference evidence="10" key="1">
    <citation type="submission" date="2021-02" db="EMBL/GenBank/DDBJ databases">
        <title>Genome-Resolved Metagenomics of a Microbial Community Performing Photosynthetic Biological Nutrient Removal.</title>
        <authorList>
            <person name="Mcdaniel E.A."/>
        </authorList>
    </citation>
    <scope>NUCLEOTIDE SEQUENCE</scope>
    <source>
        <strain evidence="10">UWPOB_OBS1</strain>
    </source>
</reference>
<evidence type="ECO:0000313" key="10">
    <source>
        <dbReference type="EMBL" id="MBN8659482.1"/>
    </source>
</evidence>
<comment type="subunit">
    <text evidence="7 8">Part of the 30S ribosomal subunit. Contacts proteins S5 and S12.</text>
</comment>
<organism evidence="10 11">
    <name type="scientific">Candidatus Obscuribacter phosphatis</name>
    <dbReference type="NCBI Taxonomy" id="1906157"/>
    <lineage>
        <taxon>Bacteria</taxon>
        <taxon>Bacillati</taxon>
        <taxon>Candidatus Melainabacteria</taxon>
        <taxon>Candidatus Obscuribacterales</taxon>
        <taxon>Candidatus Obscuribacteraceae</taxon>
        <taxon>Candidatus Obscuribacter</taxon>
    </lineage>
</organism>
<proteinExistence type="inferred from homology"/>
<keyword evidence="2 8" id="KW-0699">rRNA-binding</keyword>
<dbReference type="InterPro" id="IPR035987">
    <property type="entry name" value="Ribosomal_uS8_sf"/>
</dbReference>